<gene>
    <name evidence="5" type="ORF">EV385_0080</name>
</gene>
<dbReference type="InterPro" id="IPR052016">
    <property type="entry name" value="Bact_Sigma-Reg"/>
</dbReference>
<evidence type="ECO:0000256" key="2">
    <source>
        <dbReference type="SAM" id="Coils"/>
    </source>
</evidence>
<evidence type="ECO:0000313" key="5">
    <source>
        <dbReference type="EMBL" id="RZU48366.1"/>
    </source>
</evidence>
<dbReference type="SUPFAM" id="SSF81606">
    <property type="entry name" value="PP2C-like"/>
    <property type="match status" value="1"/>
</dbReference>
<feature type="coiled-coil region" evidence="2">
    <location>
        <begin position="166"/>
        <end position="193"/>
    </location>
</feature>
<dbReference type="RefSeq" id="WP_242624614.1">
    <property type="nucleotide sequence ID" value="NZ_SHKY01000001.1"/>
</dbReference>
<dbReference type="GO" id="GO:0016791">
    <property type="term" value="F:phosphatase activity"/>
    <property type="evidence" value="ECO:0007669"/>
    <property type="project" value="TreeGrafter"/>
</dbReference>
<evidence type="ECO:0000313" key="6">
    <source>
        <dbReference type="Proteomes" id="UP000292564"/>
    </source>
</evidence>
<keyword evidence="1" id="KW-0378">Hydrolase</keyword>
<keyword evidence="2" id="KW-0175">Coiled coil</keyword>
<evidence type="ECO:0000259" key="4">
    <source>
        <dbReference type="PROSITE" id="PS51746"/>
    </source>
</evidence>
<feature type="region of interest" description="Disordered" evidence="3">
    <location>
        <begin position="1"/>
        <end position="24"/>
    </location>
</feature>
<comment type="caution">
    <text evidence="5">The sequence shown here is derived from an EMBL/GenBank/DDBJ whole genome shotgun (WGS) entry which is preliminary data.</text>
</comment>
<dbReference type="InterPro" id="IPR001932">
    <property type="entry name" value="PPM-type_phosphatase-like_dom"/>
</dbReference>
<accession>A0A4V2G6E3</accession>
<feature type="domain" description="PPM-type phosphatase" evidence="4">
    <location>
        <begin position="215"/>
        <end position="426"/>
    </location>
</feature>
<reference evidence="5 6" key="1">
    <citation type="submission" date="2019-02" db="EMBL/GenBank/DDBJ databases">
        <title>Sequencing the genomes of 1000 actinobacteria strains.</title>
        <authorList>
            <person name="Klenk H.-P."/>
        </authorList>
    </citation>
    <scope>NUCLEOTIDE SEQUENCE [LARGE SCALE GENOMIC DNA]</scope>
    <source>
        <strain evidence="5 6">DSM 45162</strain>
    </source>
</reference>
<dbReference type="EMBL" id="SHKY01000001">
    <property type="protein sequence ID" value="RZU48366.1"/>
    <property type="molecule type" value="Genomic_DNA"/>
</dbReference>
<keyword evidence="6" id="KW-1185">Reference proteome</keyword>
<dbReference type="Gene3D" id="3.60.40.10">
    <property type="entry name" value="PPM-type phosphatase domain"/>
    <property type="match status" value="1"/>
</dbReference>
<dbReference type="AlphaFoldDB" id="A0A4V2G6E3"/>
<dbReference type="InterPro" id="IPR036457">
    <property type="entry name" value="PPM-type-like_dom_sf"/>
</dbReference>
<sequence>MRGAHTYAGPADTRSAGWHPAAEPPRATLDRAAVGVAAVRRREPWLATVQQVLDAIPGAAAFLAPVRDRSGRLADLVVAAVTPEAVSPGGRRGAQLVGTRAALYSPQTLASDRWPIYQHVLDSGEPATVGPFDHTGGRYSVRVHRLGDGLLMTWLRHDAPAPPDREASTELRLAEMERELAEHRRDLAAEHEMAVRLQHIILPIPEGPIELPGLRVAVRYLPAGQQSRVGGDWYHAAALPDGSVLLAVGDVAGHGTPAATFMAQLRHALRALAVTTTDPARLLGHLNRLTCDLERENPEISATAVIARYEPQRRVLTWAQAGHPPPVFSHAKRAAALERPPGPVLGVVEDARYVNATLELDFGDMLLFYTDGLIEDRQRSLDEGLQAVIATVDEAVAASSTHPLIQLFDRFRRPNPEDDTCILAIRPLTGLTRDLRRFATPQIVSGPTR</sequence>
<proteinExistence type="predicted"/>
<name>A0A4V2G6E3_9ACTN</name>
<evidence type="ECO:0000256" key="3">
    <source>
        <dbReference type="SAM" id="MobiDB-lite"/>
    </source>
</evidence>
<organism evidence="5 6">
    <name type="scientific">Krasilnikovia cinnamomea</name>
    <dbReference type="NCBI Taxonomy" id="349313"/>
    <lineage>
        <taxon>Bacteria</taxon>
        <taxon>Bacillati</taxon>
        <taxon>Actinomycetota</taxon>
        <taxon>Actinomycetes</taxon>
        <taxon>Micromonosporales</taxon>
        <taxon>Micromonosporaceae</taxon>
        <taxon>Krasilnikovia</taxon>
    </lineage>
</organism>
<protein>
    <submittedName>
        <fullName evidence="5">Stage II sporulation protein E</fullName>
    </submittedName>
</protein>
<dbReference type="SMART" id="SM00331">
    <property type="entry name" value="PP2C_SIG"/>
    <property type="match status" value="1"/>
</dbReference>
<dbReference type="Pfam" id="PF07228">
    <property type="entry name" value="SpoIIE"/>
    <property type="match status" value="1"/>
</dbReference>
<dbReference type="PROSITE" id="PS51746">
    <property type="entry name" value="PPM_2"/>
    <property type="match status" value="1"/>
</dbReference>
<dbReference type="PANTHER" id="PTHR43156">
    <property type="entry name" value="STAGE II SPORULATION PROTEIN E-RELATED"/>
    <property type="match status" value="1"/>
</dbReference>
<evidence type="ECO:0000256" key="1">
    <source>
        <dbReference type="ARBA" id="ARBA00022801"/>
    </source>
</evidence>
<dbReference type="Proteomes" id="UP000292564">
    <property type="component" value="Unassembled WGS sequence"/>
</dbReference>
<dbReference type="PANTHER" id="PTHR43156:SF2">
    <property type="entry name" value="STAGE II SPORULATION PROTEIN E"/>
    <property type="match status" value="1"/>
</dbReference>